<reference evidence="2 3" key="1">
    <citation type="journal article" date="2017" name="Gigascience">
        <title>Draft genome of the honey bee ectoparasitic mite, Tropilaelaps mercedesae, is shaped by the parasitic life history.</title>
        <authorList>
            <person name="Dong X."/>
            <person name="Armstrong S.D."/>
            <person name="Xia D."/>
            <person name="Makepeace B.L."/>
            <person name="Darby A.C."/>
            <person name="Kadowaki T."/>
        </authorList>
    </citation>
    <scope>NUCLEOTIDE SEQUENCE [LARGE SCALE GENOMIC DNA]</scope>
    <source>
        <strain evidence="2">Wuxi-XJTLU</strain>
    </source>
</reference>
<dbReference type="AlphaFoldDB" id="A0A1V9X0T4"/>
<organism evidence="2 3">
    <name type="scientific">Tropilaelaps mercedesae</name>
    <dbReference type="NCBI Taxonomy" id="418985"/>
    <lineage>
        <taxon>Eukaryota</taxon>
        <taxon>Metazoa</taxon>
        <taxon>Ecdysozoa</taxon>
        <taxon>Arthropoda</taxon>
        <taxon>Chelicerata</taxon>
        <taxon>Arachnida</taxon>
        <taxon>Acari</taxon>
        <taxon>Parasitiformes</taxon>
        <taxon>Mesostigmata</taxon>
        <taxon>Gamasina</taxon>
        <taxon>Dermanyssoidea</taxon>
        <taxon>Laelapidae</taxon>
        <taxon>Tropilaelaps</taxon>
    </lineage>
</organism>
<comment type="caution">
    <text evidence="2">The sequence shown here is derived from an EMBL/GenBank/DDBJ whole genome shotgun (WGS) entry which is preliminary data.</text>
</comment>
<dbReference type="PANTHER" id="PTHR47039">
    <property type="entry name" value="INOSITOL POLYPHOSPHATE 5-PHOSPHATASE E"/>
    <property type="match status" value="1"/>
</dbReference>
<dbReference type="Gene3D" id="3.60.10.10">
    <property type="entry name" value="Endonuclease/exonuclease/phosphatase"/>
    <property type="match status" value="1"/>
</dbReference>
<dbReference type="STRING" id="418985.A0A1V9X0T4"/>
<dbReference type="Proteomes" id="UP000192247">
    <property type="component" value="Unassembled WGS sequence"/>
</dbReference>
<evidence type="ECO:0000313" key="2">
    <source>
        <dbReference type="EMBL" id="OQR67067.1"/>
    </source>
</evidence>
<dbReference type="GO" id="GO:0046856">
    <property type="term" value="P:phosphatidylinositol dephosphorylation"/>
    <property type="evidence" value="ECO:0007669"/>
    <property type="project" value="InterPro"/>
</dbReference>
<evidence type="ECO:0000259" key="1">
    <source>
        <dbReference type="Pfam" id="PF22669"/>
    </source>
</evidence>
<dbReference type="InterPro" id="IPR036691">
    <property type="entry name" value="Endo/exonu/phosph_ase_sf"/>
</dbReference>
<accession>A0A1V9X0T4</accession>
<dbReference type="Pfam" id="PF22669">
    <property type="entry name" value="Exo_endo_phos2"/>
    <property type="match status" value="1"/>
</dbReference>
<evidence type="ECO:0000313" key="3">
    <source>
        <dbReference type="Proteomes" id="UP000192247"/>
    </source>
</evidence>
<gene>
    <name evidence="2" type="ORF">BIW11_13747</name>
</gene>
<dbReference type="GO" id="GO:0016791">
    <property type="term" value="F:phosphatase activity"/>
    <property type="evidence" value="ECO:0007669"/>
    <property type="project" value="InterPro"/>
</dbReference>
<dbReference type="EMBL" id="MNPL01030037">
    <property type="protein sequence ID" value="OQR67067.1"/>
    <property type="molecule type" value="Genomic_DNA"/>
</dbReference>
<dbReference type="InParanoid" id="A0A1V9X0T4"/>
<dbReference type="SUPFAM" id="SSF56219">
    <property type="entry name" value="DNase I-like"/>
    <property type="match status" value="1"/>
</dbReference>
<proteinExistence type="predicted"/>
<dbReference type="InterPro" id="IPR053321">
    <property type="entry name" value="IPP-5-Phosphatase_Type_IV"/>
</dbReference>
<feature type="non-terminal residue" evidence="2">
    <location>
        <position position="1"/>
    </location>
</feature>
<feature type="domain" description="Inositol polyphosphate-related phosphatase" evidence="1">
    <location>
        <begin position="3"/>
        <end position="94"/>
    </location>
</feature>
<dbReference type="PANTHER" id="PTHR47039:SF1">
    <property type="entry name" value="INOSITOL POLYPHOSPHATE 5-PHOSPHATASE E"/>
    <property type="match status" value="1"/>
</dbReference>
<dbReference type="OrthoDB" id="2248459at2759"/>
<sequence>VLAERNHKSLLKFDQLRKVIADGDAFGGFHEGEINFAPTFKYEVNSNMYDKNTVRVPSYTDRILFRAREGQALTVHLYDCVECFSSSDHKPVVAIFEVGLKPSNDSSKLAAGAFRREVFLEAKLQKNCDR</sequence>
<name>A0A1V9X0T4_9ACAR</name>
<dbReference type="InterPro" id="IPR000300">
    <property type="entry name" value="IPPc"/>
</dbReference>
<keyword evidence="3" id="KW-1185">Reference proteome</keyword>
<protein>
    <submittedName>
        <fullName evidence="2">72 kDa inositol polyphosphate 5-phosphatase-like</fullName>
    </submittedName>
</protein>